<evidence type="ECO:0000313" key="6">
    <source>
        <dbReference type="Proteomes" id="UP000305417"/>
    </source>
</evidence>
<feature type="domain" description="GGDEF" evidence="3">
    <location>
        <begin position="176"/>
        <end position="314"/>
    </location>
</feature>
<comment type="catalytic activity">
    <reaction evidence="2">
        <text>2 GTP = 3',3'-c-di-GMP + 2 diphosphate</text>
        <dbReference type="Rhea" id="RHEA:24898"/>
        <dbReference type="ChEBI" id="CHEBI:33019"/>
        <dbReference type="ChEBI" id="CHEBI:37565"/>
        <dbReference type="ChEBI" id="CHEBI:58805"/>
        <dbReference type="EC" id="2.7.7.65"/>
    </reaction>
</comment>
<evidence type="ECO:0000313" key="5">
    <source>
        <dbReference type="EMBL" id="TLT01596.1"/>
    </source>
</evidence>
<dbReference type="GO" id="GO:1902201">
    <property type="term" value="P:negative regulation of bacterial-type flagellum-dependent cell motility"/>
    <property type="evidence" value="ECO:0007669"/>
    <property type="project" value="TreeGrafter"/>
</dbReference>
<evidence type="ECO:0000313" key="7">
    <source>
        <dbReference type="Proteomes" id="UP000509513"/>
    </source>
</evidence>
<name>A0A5J6RIF1_9BACT</name>
<dbReference type="PANTHER" id="PTHR45138">
    <property type="entry name" value="REGULATORY COMPONENTS OF SENSORY TRANSDUCTION SYSTEM"/>
    <property type="match status" value="1"/>
</dbReference>
<dbReference type="Pfam" id="PF00990">
    <property type="entry name" value="GGDEF"/>
    <property type="match status" value="1"/>
</dbReference>
<dbReference type="NCBIfam" id="TIGR00254">
    <property type="entry name" value="GGDEF"/>
    <property type="match status" value="1"/>
</dbReference>
<dbReference type="PANTHER" id="PTHR45138:SF9">
    <property type="entry name" value="DIGUANYLATE CYCLASE DGCM-RELATED"/>
    <property type="match status" value="1"/>
</dbReference>
<dbReference type="GO" id="GO:0052621">
    <property type="term" value="F:diguanylate cyclase activity"/>
    <property type="evidence" value="ECO:0007669"/>
    <property type="project" value="UniProtKB-EC"/>
</dbReference>
<evidence type="ECO:0000256" key="2">
    <source>
        <dbReference type="ARBA" id="ARBA00034247"/>
    </source>
</evidence>
<dbReference type="Proteomes" id="UP000509513">
    <property type="component" value="Chromosome"/>
</dbReference>
<dbReference type="OrthoDB" id="5347421at2"/>
<gene>
    <name evidence="4" type="ORF">ACBT_1273</name>
    <name evidence="5" type="ORF">FE247_01550</name>
</gene>
<proteinExistence type="predicted"/>
<dbReference type="KEGG" id="acib:ACBT_1273"/>
<evidence type="ECO:0000259" key="3">
    <source>
        <dbReference type="PROSITE" id="PS50887"/>
    </source>
</evidence>
<dbReference type="CDD" id="cd01949">
    <property type="entry name" value="GGDEF"/>
    <property type="match status" value="1"/>
</dbReference>
<dbReference type="SUPFAM" id="SSF55073">
    <property type="entry name" value="Nucleotide cyclase"/>
    <property type="match status" value="1"/>
</dbReference>
<dbReference type="GO" id="GO:0043709">
    <property type="term" value="P:cell adhesion involved in single-species biofilm formation"/>
    <property type="evidence" value="ECO:0007669"/>
    <property type="project" value="TreeGrafter"/>
</dbReference>
<reference evidence="4 7" key="2">
    <citation type="submission" date="2020-05" db="EMBL/GenBank/DDBJ databases">
        <title>Complete genome sequencing of Campylobacter and Arcobacter type strains.</title>
        <authorList>
            <person name="Miller W.G."/>
            <person name="Yee E."/>
        </authorList>
    </citation>
    <scope>NUCLEOTIDE SEQUENCE [LARGE SCALE GENOMIC DNA]</scope>
    <source>
        <strain evidence="4 7">LMG 21996</strain>
    </source>
</reference>
<reference evidence="5 6" key="1">
    <citation type="submission" date="2019-05" db="EMBL/GenBank/DDBJ databases">
        <title>Arcobacter cibarius and Arcobacter thereius providing challenges in identification an antibiotic susceptibility and Quinolone resistance.</title>
        <authorList>
            <person name="Busch A."/>
            <person name="Hanel I."/>
            <person name="Hotzel H."/>
            <person name="Tomaso H."/>
        </authorList>
    </citation>
    <scope>NUCLEOTIDE SEQUENCE [LARGE SCALE GENOMIC DNA]</scope>
    <source>
        <strain evidence="5 6">16CS0831-2</strain>
    </source>
</reference>
<dbReference type="STRING" id="1442598.GCA_000522465_00835"/>
<dbReference type="SMART" id="SM00267">
    <property type="entry name" value="GGDEF"/>
    <property type="match status" value="1"/>
</dbReference>
<dbReference type="EMBL" id="CP054051">
    <property type="protein sequence ID" value="QKJ27182.1"/>
    <property type="molecule type" value="Genomic_DNA"/>
</dbReference>
<dbReference type="InterPro" id="IPR000160">
    <property type="entry name" value="GGDEF_dom"/>
</dbReference>
<evidence type="ECO:0000313" key="4">
    <source>
        <dbReference type="EMBL" id="QKJ27182.1"/>
    </source>
</evidence>
<dbReference type="AlphaFoldDB" id="A0A5J6RIF1"/>
<dbReference type="RefSeq" id="WP_024774972.1">
    <property type="nucleotide sequence ID" value="NZ_CP043857.1"/>
</dbReference>
<accession>A0A5J6RIF1</accession>
<dbReference type="PROSITE" id="PS50887">
    <property type="entry name" value="GGDEF"/>
    <property type="match status" value="1"/>
</dbReference>
<dbReference type="InterPro" id="IPR029787">
    <property type="entry name" value="Nucleotide_cyclase"/>
</dbReference>
<evidence type="ECO:0000256" key="1">
    <source>
        <dbReference type="ARBA" id="ARBA00012528"/>
    </source>
</evidence>
<dbReference type="Proteomes" id="UP000305417">
    <property type="component" value="Unassembled WGS sequence"/>
</dbReference>
<dbReference type="Gene3D" id="3.30.70.270">
    <property type="match status" value="1"/>
</dbReference>
<protein>
    <recommendedName>
        <fullName evidence="1">diguanylate cyclase</fullName>
        <ecNumber evidence="1">2.7.7.65</ecNumber>
    </recommendedName>
</protein>
<organism evidence="4 7">
    <name type="scientific">Aliarcobacter cibarius</name>
    <dbReference type="NCBI Taxonomy" id="255507"/>
    <lineage>
        <taxon>Bacteria</taxon>
        <taxon>Pseudomonadati</taxon>
        <taxon>Campylobacterota</taxon>
        <taxon>Epsilonproteobacteria</taxon>
        <taxon>Campylobacterales</taxon>
        <taxon>Arcobacteraceae</taxon>
        <taxon>Aliarcobacter</taxon>
    </lineage>
</organism>
<sequence length="331" mass="38208">MKHKMMELIKSSATNEFAYKALESIFSLQEQLTYSTNLKQLAEDIFNWLSYEFKITNVEFSLFDINKNSKDKIFSKGEEFFLDDELSHFFIINTHISLNATISFCANSKLHHKMIEDNYETIQASFFQISPIIQSLILKKNFIESSSLDSVTNVYNRTYLIQNLTNHLRLSNKNQEEIYFLMVGIDRFKAVIDEFDYDIADKVLVELARVIHSNIDSFDLVGRLGTDEFLVSILNNSSEKQIEELALKIIEDFANTDIVVNDANNQTLKKTICIGMDKFVLNSEKTINESIKHSDIALYEAKNKGRSQFLKYSDLTAADGVEIFDESIEFF</sequence>
<dbReference type="GO" id="GO:0005886">
    <property type="term" value="C:plasma membrane"/>
    <property type="evidence" value="ECO:0007669"/>
    <property type="project" value="TreeGrafter"/>
</dbReference>
<keyword evidence="6" id="KW-1185">Reference proteome</keyword>
<dbReference type="InterPro" id="IPR050469">
    <property type="entry name" value="Diguanylate_Cyclase"/>
</dbReference>
<dbReference type="EMBL" id="VBUC01000002">
    <property type="protein sequence ID" value="TLT01596.1"/>
    <property type="molecule type" value="Genomic_DNA"/>
</dbReference>
<dbReference type="InterPro" id="IPR043128">
    <property type="entry name" value="Rev_trsase/Diguanyl_cyclase"/>
</dbReference>
<dbReference type="EC" id="2.7.7.65" evidence="1"/>